<accession>A0AAE0W127</accession>
<dbReference type="AlphaFoldDB" id="A0AAE0W127"/>
<comment type="caution">
    <text evidence="1">The sequence shown here is derived from an EMBL/GenBank/DDBJ whole genome shotgun (WGS) entry which is preliminary data.</text>
</comment>
<dbReference type="Proteomes" id="UP001195483">
    <property type="component" value="Unassembled WGS sequence"/>
</dbReference>
<keyword evidence="2" id="KW-1185">Reference proteome</keyword>
<gene>
    <name evidence="1" type="ORF">CHS0354_041929</name>
</gene>
<reference evidence="1" key="1">
    <citation type="journal article" date="2021" name="Genome Biol. Evol.">
        <title>A High-Quality Reference Genome for a Parasitic Bivalve with Doubly Uniparental Inheritance (Bivalvia: Unionida).</title>
        <authorList>
            <person name="Smith C.H."/>
        </authorList>
    </citation>
    <scope>NUCLEOTIDE SEQUENCE</scope>
    <source>
        <strain evidence="1">CHS0354</strain>
    </source>
</reference>
<dbReference type="EMBL" id="JAEAOA010002351">
    <property type="protein sequence ID" value="KAK3597511.1"/>
    <property type="molecule type" value="Genomic_DNA"/>
</dbReference>
<protein>
    <submittedName>
        <fullName evidence="1">Uncharacterized protein</fullName>
    </submittedName>
</protein>
<name>A0AAE0W127_9BIVA</name>
<reference evidence="1" key="2">
    <citation type="journal article" date="2021" name="Genome Biol. Evol.">
        <title>Developing a high-quality reference genome for a parasitic bivalve with doubly uniparental inheritance (Bivalvia: Unionida).</title>
        <authorList>
            <person name="Smith C.H."/>
        </authorList>
    </citation>
    <scope>NUCLEOTIDE SEQUENCE</scope>
    <source>
        <strain evidence="1">CHS0354</strain>
        <tissue evidence="1">Mantle</tissue>
    </source>
</reference>
<organism evidence="1 2">
    <name type="scientific">Potamilus streckersoni</name>
    <dbReference type="NCBI Taxonomy" id="2493646"/>
    <lineage>
        <taxon>Eukaryota</taxon>
        <taxon>Metazoa</taxon>
        <taxon>Spiralia</taxon>
        <taxon>Lophotrochozoa</taxon>
        <taxon>Mollusca</taxon>
        <taxon>Bivalvia</taxon>
        <taxon>Autobranchia</taxon>
        <taxon>Heteroconchia</taxon>
        <taxon>Palaeoheterodonta</taxon>
        <taxon>Unionida</taxon>
        <taxon>Unionoidea</taxon>
        <taxon>Unionidae</taxon>
        <taxon>Ambleminae</taxon>
        <taxon>Lampsilini</taxon>
        <taxon>Potamilus</taxon>
    </lineage>
</organism>
<sequence>MCVRGNLFRGKPTANVLFTKDFLKLLTTTNRGRKCFDVCTRFRGESATEDSTKLDITGETRKKIPDNRLEEMTIDGKGVQSDMDKIRRPISAKLGLEKTCGRLMYHIWARQDPRKIKDT</sequence>
<reference evidence="1" key="3">
    <citation type="submission" date="2023-05" db="EMBL/GenBank/DDBJ databases">
        <authorList>
            <person name="Smith C.H."/>
        </authorList>
    </citation>
    <scope>NUCLEOTIDE SEQUENCE</scope>
    <source>
        <strain evidence="1">CHS0354</strain>
        <tissue evidence="1">Mantle</tissue>
    </source>
</reference>
<evidence type="ECO:0000313" key="1">
    <source>
        <dbReference type="EMBL" id="KAK3597511.1"/>
    </source>
</evidence>
<evidence type="ECO:0000313" key="2">
    <source>
        <dbReference type="Proteomes" id="UP001195483"/>
    </source>
</evidence>
<proteinExistence type="predicted"/>